<keyword evidence="2" id="KW-1185">Reference proteome</keyword>
<evidence type="ECO:0000313" key="2">
    <source>
        <dbReference type="Proteomes" id="UP000485058"/>
    </source>
</evidence>
<accession>A0A6A0AE24</accession>
<name>A0A6A0AE24_HAELA</name>
<reference evidence="1 2" key="1">
    <citation type="submission" date="2020-02" db="EMBL/GenBank/DDBJ databases">
        <title>Draft genome sequence of Haematococcus lacustris strain NIES-144.</title>
        <authorList>
            <person name="Morimoto D."/>
            <person name="Nakagawa S."/>
            <person name="Yoshida T."/>
            <person name="Sawayama S."/>
        </authorList>
    </citation>
    <scope>NUCLEOTIDE SEQUENCE [LARGE SCALE GENOMIC DNA]</scope>
    <source>
        <strain evidence="1 2">NIES-144</strain>
    </source>
</reference>
<dbReference type="AlphaFoldDB" id="A0A6A0AE24"/>
<gene>
    <name evidence="1" type="ORF">HaLaN_30122</name>
</gene>
<organism evidence="1 2">
    <name type="scientific">Haematococcus lacustris</name>
    <name type="common">Green alga</name>
    <name type="synonym">Haematococcus pluvialis</name>
    <dbReference type="NCBI Taxonomy" id="44745"/>
    <lineage>
        <taxon>Eukaryota</taxon>
        <taxon>Viridiplantae</taxon>
        <taxon>Chlorophyta</taxon>
        <taxon>core chlorophytes</taxon>
        <taxon>Chlorophyceae</taxon>
        <taxon>CS clade</taxon>
        <taxon>Chlamydomonadales</taxon>
        <taxon>Haematococcaceae</taxon>
        <taxon>Haematococcus</taxon>
    </lineage>
</organism>
<comment type="caution">
    <text evidence="1">The sequence shown here is derived from an EMBL/GenBank/DDBJ whole genome shotgun (WGS) entry which is preliminary data.</text>
</comment>
<protein>
    <submittedName>
        <fullName evidence="1">Uncharacterized protein</fullName>
    </submittedName>
</protein>
<sequence length="68" mass="7488">MFGLTNDIQAEPVGRPALAIHAGLDADDEQQHRALQPSHSPASGNARNIWRCQNKVFRYKVGTTWACA</sequence>
<dbReference type="Proteomes" id="UP000485058">
    <property type="component" value="Unassembled WGS sequence"/>
</dbReference>
<dbReference type="EMBL" id="BLLF01005400">
    <property type="protein sequence ID" value="GFH31140.1"/>
    <property type="molecule type" value="Genomic_DNA"/>
</dbReference>
<evidence type="ECO:0000313" key="1">
    <source>
        <dbReference type="EMBL" id="GFH31140.1"/>
    </source>
</evidence>
<proteinExistence type="predicted"/>